<dbReference type="PANTHER" id="PTHR43547">
    <property type="entry name" value="TWO-COMPONENT HISTIDINE KINASE"/>
    <property type="match status" value="1"/>
</dbReference>
<keyword evidence="6" id="KW-0804">Transcription</keyword>
<dbReference type="CDD" id="cd00082">
    <property type="entry name" value="HisKA"/>
    <property type="match status" value="1"/>
</dbReference>
<dbReference type="SMART" id="SM00387">
    <property type="entry name" value="HATPase_c"/>
    <property type="match status" value="1"/>
</dbReference>
<gene>
    <name evidence="12" type="ORF">EQG79_16105</name>
</gene>
<dbReference type="SUPFAM" id="SSF52172">
    <property type="entry name" value="CheY-like"/>
    <property type="match status" value="1"/>
</dbReference>
<dbReference type="InterPro" id="IPR001789">
    <property type="entry name" value="Sig_transdc_resp-reg_receiver"/>
</dbReference>
<evidence type="ECO:0000256" key="5">
    <source>
        <dbReference type="ARBA" id="ARBA00023125"/>
    </source>
</evidence>
<protein>
    <recommendedName>
        <fullName evidence="2">histidine kinase</fullName>
        <ecNumber evidence="2">2.7.13.3</ecNumber>
    </recommendedName>
</protein>
<dbReference type="PROSITE" id="PS01124">
    <property type="entry name" value="HTH_ARAC_FAMILY_2"/>
    <property type="match status" value="1"/>
</dbReference>
<dbReference type="PROSITE" id="PS50109">
    <property type="entry name" value="HIS_KIN"/>
    <property type="match status" value="1"/>
</dbReference>
<dbReference type="SUPFAM" id="SSF46689">
    <property type="entry name" value="Homeodomain-like"/>
    <property type="match status" value="1"/>
</dbReference>
<evidence type="ECO:0000256" key="1">
    <source>
        <dbReference type="ARBA" id="ARBA00000085"/>
    </source>
</evidence>
<dbReference type="FunFam" id="1.10.287.130:FF:000045">
    <property type="entry name" value="Two-component system sensor histidine kinase/response regulator"/>
    <property type="match status" value="1"/>
</dbReference>
<dbReference type="InterPro" id="IPR003594">
    <property type="entry name" value="HATPase_dom"/>
</dbReference>
<dbReference type="Gene3D" id="3.40.50.2300">
    <property type="match status" value="1"/>
</dbReference>
<reference evidence="12 13" key="1">
    <citation type="submission" date="2019-01" db="EMBL/GenBank/DDBJ databases">
        <title>Spirosoma flava sp. nov., a propanil-degrading bacterium isolated from herbicide-contaminated soil.</title>
        <authorList>
            <person name="Zhang L."/>
            <person name="Jiang J.-D."/>
        </authorList>
    </citation>
    <scope>NUCLEOTIDE SEQUENCE [LARGE SCALE GENOMIC DNA]</scope>
    <source>
        <strain evidence="12 13">TY50</strain>
    </source>
</reference>
<dbReference type="InterPro" id="IPR018060">
    <property type="entry name" value="HTH_AraC"/>
</dbReference>
<dbReference type="EC" id="2.7.13.3" evidence="2"/>
<feature type="modified residue" description="4-aspartylphosphate" evidence="7">
    <location>
        <position position="1197"/>
    </location>
</feature>
<evidence type="ECO:0000256" key="7">
    <source>
        <dbReference type="PROSITE-ProRule" id="PRU00169"/>
    </source>
</evidence>
<evidence type="ECO:0000256" key="6">
    <source>
        <dbReference type="ARBA" id="ARBA00023163"/>
    </source>
</evidence>
<keyword evidence="13" id="KW-1185">Reference proteome</keyword>
<dbReference type="InterPro" id="IPR013783">
    <property type="entry name" value="Ig-like_fold"/>
</dbReference>
<dbReference type="InterPro" id="IPR036890">
    <property type="entry name" value="HATPase_C_sf"/>
</dbReference>
<name>A0A4V1RW39_9BACT</name>
<dbReference type="CDD" id="cd17574">
    <property type="entry name" value="REC_OmpR"/>
    <property type="match status" value="1"/>
</dbReference>
<dbReference type="Gene3D" id="3.30.565.10">
    <property type="entry name" value="Histidine kinase-like ATPase, C-terminal domain"/>
    <property type="match status" value="1"/>
</dbReference>
<dbReference type="Gene3D" id="2.130.10.10">
    <property type="entry name" value="YVTN repeat-like/Quinoprotein amine dehydrogenase"/>
    <property type="match status" value="3"/>
</dbReference>
<sequence length="1408" mass="158396">MKHVLLLSLLLMIALPATLRAQADPSQFRFEHLTVNEGLSHSDAMAVVQDRDGFIWVGTNKGVNRYDGYELKPYLLPIDNDNGLSNNRVRTLHVSQQGTLWAGTEGGGLNLYNPNQDRFVRLTGTQLAAADRALLQAMTQADISTLATDQQGRVWVGTRYHGLFLLRTNAAGQLESLKRVQLATGPARQCEIMDLVIDRAGNVWIATFNEGLFLADAGQVAPLARRAASYNHAQLLALSLDRRGDLWIGTSSRIMWVSARQLQNRQVADAHILPPTFRSIDYLYRDSFDRLWVGTDFGLSVLPIRTADGQQPIVTGKLTTYLPLDSDPNSINSGRVHCILEDRFQVLWLAASAGGLNKIDLRQKPFGHLRRQTSQQPTLPNNYINAVYHEDARNLLWIATRNGFSSYDLSQKTYTNYFSRQLPGNVTGMDVSCIFQASDSTRWFGTRYDGLISLRRRNGRDVLTTYPYASGPFKHLESIREDRYGTLWMASFIGGLVRMDRNGRVLATYTSRNSTLPTDRFTFLLYDHATSVLWASTRDAGVLKLRVLPTGFELLHQFKHDARNPNSLSVNYAWPLHKDRQGILWVGTIGGGLHQLLPTRSGTEQVRRCNSWLPNSDVESILEDNQGHLWLGSEGLIRINPHTRQVLRYDVADGVQSNSFKIGAACKASDETLYFGGINGITYLKPSYIRANPYPPIVRITSLALANKPVTVGETINGRVLIQKPLDKPQSIQINASENDFSISFVGLNFANPKKHHYAYRLVGYNDNWIRPAPGQRTASYANLPPGSYTFLVKADNGEGRWADQSASLQLNILPPWWKTWWAYLLYATLIGGGLLLARRIVLQQQALKNKVAFEHFQYEKEKELSELKLRFFTNVSHELRTPLTLILGPMEELAASAWKLNGMKDKVLLMHQQTRRLLSLINQLLDFRKMESQQIPLQAAREDVIPFLTELFLMFRLKADEQDIRYSFQRPDTPIYLYFDRSKLEVAVINVLSNALKYTPAGRRVELAVGVAGQPDEPARFSNGQLQTNYLTITVRDEGVGMKPEELHRVFDVYYQASHTDTMRVMGTGIGLSLVRQFIERHGGDVAITSQPNQGTTFTIRLPFGADHLPDTDLATEPATPAENAPAEPVQAIGRVVSESVAPAGTLRLLVVEDNNEVRQYLAHLFDSDFEVSTAVDGLDGWEQAMHVLPDVIISDIMMPRSDGLELCKKIKQHPRTMHIPVLLLTARVAAVHELEGLETGADEYVGKPFNPDLLLAKVNTLVQNRLKLRQYYQQQLLLEPTELLIPDADKAFLETAMNLVETHLADADFSVQWLVQEMAMSRSVFYRRIKSITGQSAVEFINAVRMKRAAQLLTSGQLRVSEVCALVGLEDIKYFRKAFQQLHGLSPSDYLRKHRLDKAVQEEISG</sequence>
<proteinExistence type="predicted"/>
<dbReference type="InterPro" id="IPR011110">
    <property type="entry name" value="Reg_prop"/>
</dbReference>
<dbReference type="EMBL" id="SBLB01000004">
    <property type="protein sequence ID" value="RYC68928.1"/>
    <property type="molecule type" value="Genomic_DNA"/>
</dbReference>
<dbReference type="PROSITE" id="PS00041">
    <property type="entry name" value="HTH_ARAC_FAMILY_1"/>
    <property type="match status" value="1"/>
</dbReference>
<organism evidence="12 13">
    <name type="scientific">Spirosoma sordidisoli</name>
    <dbReference type="NCBI Taxonomy" id="2502893"/>
    <lineage>
        <taxon>Bacteria</taxon>
        <taxon>Pseudomonadati</taxon>
        <taxon>Bacteroidota</taxon>
        <taxon>Cytophagia</taxon>
        <taxon>Cytophagales</taxon>
        <taxon>Cytophagaceae</taxon>
        <taxon>Spirosoma</taxon>
    </lineage>
</organism>
<dbReference type="GO" id="GO:0003700">
    <property type="term" value="F:DNA-binding transcription factor activity"/>
    <property type="evidence" value="ECO:0007669"/>
    <property type="project" value="InterPro"/>
</dbReference>
<dbReference type="Pfam" id="PF07495">
    <property type="entry name" value="Y_Y_Y"/>
    <property type="match status" value="1"/>
</dbReference>
<dbReference type="InterPro" id="IPR004358">
    <property type="entry name" value="Sig_transdc_His_kin-like_C"/>
</dbReference>
<evidence type="ECO:0000259" key="10">
    <source>
        <dbReference type="PROSITE" id="PS50109"/>
    </source>
</evidence>
<dbReference type="GO" id="GO:0000155">
    <property type="term" value="F:phosphorelay sensor kinase activity"/>
    <property type="evidence" value="ECO:0007669"/>
    <property type="project" value="InterPro"/>
</dbReference>
<evidence type="ECO:0000256" key="3">
    <source>
        <dbReference type="ARBA" id="ARBA00022553"/>
    </source>
</evidence>
<evidence type="ECO:0000313" key="12">
    <source>
        <dbReference type="EMBL" id="RYC68928.1"/>
    </source>
</evidence>
<keyword evidence="4" id="KW-0805">Transcription regulation</keyword>
<feature type="chain" id="PRO_5020321964" description="histidine kinase" evidence="8">
    <location>
        <begin position="24"/>
        <end position="1408"/>
    </location>
</feature>
<evidence type="ECO:0000256" key="8">
    <source>
        <dbReference type="SAM" id="SignalP"/>
    </source>
</evidence>
<evidence type="ECO:0000313" key="13">
    <source>
        <dbReference type="Proteomes" id="UP000290407"/>
    </source>
</evidence>
<dbReference type="InterPro" id="IPR005467">
    <property type="entry name" value="His_kinase_dom"/>
</dbReference>
<dbReference type="SMART" id="SM00448">
    <property type="entry name" value="REC"/>
    <property type="match status" value="1"/>
</dbReference>
<dbReference type="SUPFAM" id="SSF55874">
    <property type="entry name" value="ATPase domain of HSP90 chaperone/DNA topoisomerase II/histidine kinase"/>
    <property type="match status" value="1"/>
</dbReference>
<dbReference type="InterPro" id="IPR018062">
    <property type="entry name" value="HTH_AraC-typ_CS"/>
</dbReference>
<comment type="catalytic activity">
    <reaction evidence="1">
        <text>ATP + protein L-histidine = ADP + protein N-phospho-L-histidine.</text>
        <dbReference type="EC" id="2.7.13.3"/>
    </reaction>
</comment>
<dbReference type="InterPro" id="IPR009057">
    <property type="entry name" value="Homeodomain-like_sf"/>
</dbReference>
<dbReference type="GO" id="GO:0043565">
    <property type="term" value="F:sequence-specific DNA binding"/>
    <property type="evidence" value="ECO:0007669"/>
    <property type="project" value="InterPro"/>
</dbReference>
<dbReference type="PROSITE" id="PS50110">
    <property type="entry name" value="RESPONSE_REGULATORY"/>
    <property type="match status" value="1"/>
</dbReference>
<dbReference type="Pfam" id="PF02518">
    <property type="entry name" value="HATPase_c"/>
    <property type="match status" value="1"/>
</dbReference>
<dbReference type="Gene3D" id="1.10.287.130">
    <property type="match status" value="1"/>
</dbReference>
<dbReference type="InterPro" id="IPR036097">
    <property type="entry name" value="HisK_dim/P_sf"/>
</dbReference>
<feature type="domain" description="Response regulatory" evidence="11">
    <location>
        <begin position="1149"/>
        <end position="1264"/>
    </location>
</feature>
<dbReference type="Proteomes" id="UP000290407">
    <property type="component" value="Unassembled WGS sequence"/>
</dbReference>
<dbReference type="FunFam" id="2.60.40.10:FF:000791">
    <property type="entry name" value="Two-component system sensor histidine kinase/response regulator"/>
    <property type="match status" value="1"/>
</dbReference>
<dbReference type="SMART" id="SM00342">
    <property type="entry name" value="HTH_ARAC"/>
    <property type="match status" value="1"/>
</dbReference>
<keyword evidence="3 7" id="KW-0597">Phosphoprotein</keyword>
<feature type="domain" description="Histidine kinase" evidence="10">
    <location>
        <begin position="875"/>
        <end position="1107"/>
    </location>
</feature>
<feature type="domain" description="HTH araC/xylS-type" evidence="9">
    <location>
        <begin position="1296"/>
        <end position="1395"/>
    </location>
</feature>
<dbReference type="Pfam" id="PF00512">
    <property type="entry name" value="HisKA"/>
    <property type="match status" value="1"/>
</dbReference>
<keyword evidence="12" id="KW-0808">Transferase</keyword>
<dbReference type="InterPro" id="IPR011006">
    <property type="entry name" value="CheY-like_superfamily"/>
</dbReference>
<evidence type="ECO:0000256" key="4">
    <source>
        <dbReference type="ARBA" id="ARBA00023015"/>
    </source>
</evidence>
<dbReference type="Pfam" id="PF07494">
    <property type="entry name" value="Reg_prop"/>
    <property type="match status" value="3"/>
</dbReference>
<dbReference type="Pfam" id="PF12833">
    <property type="entry name" value="HTH_18"/>
    <property type="match status" value="1"/>
</dbReference>
<feature type="signal peptide" evidence="8">
    <location>
        <begin position="1"/>
        <end position="23"/>
    </location>
</feature>
<dbReference type="InterPro" id="IPR011123">
    <property type="entry name" value="Y_Y_Y"/>
</dbReference>
<evidence type="ECO:0000259" key="9">
    <source>
        <dbReference type="PROSITE" id="PS01124"/>
    </source>
</evidence>
<dbReference type="SMART" id="SM00388">
    <property type="entry name" value="HisKA"/>
    <property type="match status" value="1"/>
</dbReference>
<dbReference type="Gene3D" id="1.10.10.60">
    <property type="entry name" value="Homeodomain-like"/>
    <property type="match status" value="1"/>
</dbReference>
<dbReference type="PRINTS" id="PR00344">
    <property type="entry name" value="BCTRLSENSOR"/>
</dbReference>
<dbReference type="InterPro" id="IPR003661">
    <property type="entry name" value="HisK_dim/P_dom"/>
</dbReference>
<keyword evidence="12" id="KW-0418">Kinase</keyword>
<dbReference type="InterPro" id="IPR015943">
    <property type="entry name" value="WD40/YVTN_repeat-like_dom_sf"/>
</dbReference>
<dbReference type="Pfam" id="PF00072">
    <property type="entry name" value="Response_reg"/>
    <property type="match status" value="1"/>
</dbReference>
<evidence type="ECO:0000259" key="11">
    <source>
        <dbReference type="PROSITE" id="PS50110"/>
    </source>
</evidence>
<evidence type="ECO:0000256" key="2">
    <source>
        <dbReference type="ARBA" id="ARBA00012438"/>
    </source>
</evidence>
<comment type="caution">
    <text evidence="12">The sequence shown here is derived from an EMBL/GenBank/DDBJ whole genome shotgun (WGS) entry which is preliminary data.</text>
</comment>
<dbReference type="RefSeq" id="WP_129602564.1">
    <property type="nucleotide sequence ID" value="NZ_SBLB01000004.1"/>
</dbReference>
<dbReference type="PANTHER" id="PTHR43547:SF2">
    <property type="entry name" value="HYBRID SIGNAL TRANSDUCTION HISTIDINE KINASE C"/>
    <property type="match status" value="1"/>
</dbReference>
<dbReference type="SUPFAM" id="SSF63829">
    <property type="entry name" value="Calcium-dependent phosphotriesterase"/>
    <property type="match status" value="2"/>
</dbReference>
<accession>A0A4V1RW39</accession>
<dbReference type="SUPFAM" id="SSF47384">
    <property type="entry name" value="Homodimeric domain of signal transducing histidine kinase"/>
    <property type="match status" value="1"/>
</dbReference>
<dbReference type="Gene3D" id="2.60.40.10">
    <property type="entry name" value="Immunoglobulins"/>
    <property type="match status" value="1"/>
</dbReference>
<dbReference type="SUPFAM" id="SSF101898">
    <property type="entry name" value="NHL repeat"/>
    <property type="match status" value="1"/>
</dbReference>
<keyword evidence="5" id="KW-0238">DNA-binding</keyword>
<keyword evidence="8" id="KW-0732">Signal</keyword>